<sequence>MSEAQELTPQQQQLREVLRTQSHDVSSLAGELASSYEKEIGFLSGLMSRDQEIKKLKAKNKAYRQKHDPQQKKIWWLESELNRHKDALAAEREKNEYLTKRLAALQASPLGKAQRAYWSLRSKVR</sequence>
<gene>
    <name evidence="2" type="ORF">GTW58_07425</name>
</gene>
<reference evidence="2 3" key="1">
    <citation type="submission" date="2020-02" db="EMBL/GenBank/DDBJ databases">
        <authorList>
            <person name="Sun Q."/>
        </authorList>
    </citation>
    <scope>NUCLEOTIDE SEQUENCE [LARGE SCALE GENOMIC DNA]</scope>
    <source>
        <strain evidence="2 3">YIM 13062</strain>
    </source>
</reference>
<feature type="coiled-coil region" evidence="1">
    <location>
        <begin position="46"/>
        <end position="108"/>
    </location>
</feature>
<proteinExistence type="predicted"/>
<keyword evidence="1" id="KW-0175">Coiled coil</keyword>
<name>A0A846TKN1_9MICC</name>
<dbReference type="RefSeq" id="WP_119932778.1">
    <property type="nucleotide sequence ID" value="NZ_JAAVUN010000012.1"/>
</dbReference>
<keyword evidence="3" id="KW-1185">Reference proteome</keyword>
<evidence type="ECO:0000313" key="2">
    <source>
        <dbReference type="EMBL" id="NKE09768.1"/>
    </source>
</evidence>
<accession>A0A846TKN1</accession>
<protein>
    <submittedName>
        <fullName evidence="2">Uncharacterized protein</fullName>
    </submittedName>
</protein>
<comment type="caution">
    <text evidence="2">The sequence shown here is derived from an EMBL/GenBank/DDBJ whole genome shotgun (WGS) entry which is preliminary data.</text>
</comment>
<dbReference type="Proteomes" id="UP000521379">
    <property type="component" value="Unassembled WGS sequence"/>
</dbReference>
<dbReference type="EMBL" id="JAAVUN010000012">
    <property type="protein sequence ID" value="NKE09768.1"/>
    <property type="molecule type" value="Genomic_DNA"/>
</dbReference>
<organism evidence="2 3">
    <name type="scientific">Kocuria subflava</name>
    <dbReference type="NCBI Taxonomy" id="1736139"/>
    <lineage>
        <taxon>Bacteria</taxon>
        <taxon>Bacillati</taxon>
        <taxon>Actinomycetota</taxon>
        <taxon>Actinomycetes</taxon>
        <taxon>Micrococcales</taxon>
        <taxon>Micrococcaceae</taxon>
        <taxon>Kocuria</taxon>
    </lineage>
</organism>
<evidence type="ECO:0000256" key="1">
    <source>
        <dbReference type="SAM" id="Coils"/>
    </source>
</evidence>
<evidence type="ECO:0000313" key="3">
    <source>
        <dbReference type="Proteomes" id="UP000521379"/>
    </source>
</evidence>
<dbReference type="AlphaFoldDB" id="A0A846TKN1"/>